<dbReference type="InterPro" id="IPR006094">
    <property type="entry name" value="Oxid_FAD_bind_N"/>
</dbReference>
<feature type="chain" id="PRO_5043129007" description="FAD-binding PCMH-type domain-containing protein" evidence="7">
    <location>
        <begin position="24"/>
        <end position="528"/>
    </location>
</feature>
<sequence length="528" mass="57442">MARTGRLAALVVSCIFLLYYVAAPSMASGAGFLQCLKTSIPSNLVLTRGSPSFEPVLVSSIRNAEQLGPAKANPPLSIVTPTNYSHVQSAVRCSARHGVRLRVRSGGHDYEGLSYRSTFTHDHEPFAVVDLFNLRHIMVDSVTPTPMAYVQSGATLGELYYAIGKQDPKLAFPAGLCPTIGVGGHLSGGGIGLMMRKYGISADNVIHATIVDAAGNLLEGREAMGEDLFWAIRGGGGGSFGIVQLSPVPPKVVFFQVAKTMAQGAARLVSKWQTVAPALPDDLSLRVLVVNRTVRFQGLYIGDGGCHEALKIMTQRFPELGATANDCREMSWLESTAYVYFGQFGNASTPVEALLNRTFPVGSFLKHKSDYVKTPIPEASWEKILSWPFGGATDGQLMLEPHGGSMGAAFKDFETPGPGPYPHRRGVLYNIHYIEVYSENLSTNPPSWITGLYDFMEPLVSSNPRSAYVNYRDLDIGVNKDGVASYESAKVWGERYFGAANFERLARIKAKVDPKNHFRHEQSVPLIF</sequence>
<reference evidence="9 10" key="1">
    <citation type="journal article" date="2010" name="Nature">
        <title>Genome sequencing and analysis of the model grass Brachypodium distachyon.</title>
        <authorList>
            <consortium name="International Brachypodium Initiative"/>
        </authorList>
    </citation>
    <scope>NUCLEOTIDE SEQUENCE [LARGE SCALE GENOMIC DNA]</scope>
    <source>
        <strain evidence="9 10">Bd21</strain>
    </source>
</reference>
<dbReference type="ExpressionAtlas" id="A0A0Q3E287">
    <property type="expression patterns" value="baseline"/>
</dbReference>
<dbReference type="EnsemblPlants" id="KQJ81758">
    <property type="protein sequence ID" value="KQJ81758"/>
    <property type="gene ID" value="BRADI_5g02900v3"/>
</dbReference>
<dbReference type="EMBL" id="CM000884">
    <property type="protein sequence ID" value="KQJ81758.1"/>
    <property type="molecule type" value="Genomic_DNA"/>
</dbReference>
<evidence type="ECO:0000256" key="2">
    <source>
        <dbReference type="ARBA" id="ARBA00005466"/>
    </source>
</evidence>
<keyword evidence="4 7" id="KW-0732">Signal</keyword>
<comment type="cofactor">
    <cofactor evidence="1">
        <name>FAD</name>
        <dbReference type="ChEBI" id="CHEBI:57692"/>
    </cofactor>
</comment>
<organism evidence="9">
    <name type="scientific">Brachypodium distachyon</name>
    <name type="common">Purple false brome</name>
    <name type="synonym">Trachynia distachya</name>
    <dbReference type="NCBI Taxonomy" id="15368"/>
    <lineage>
        <taxon>Eukaryota</taxon>
        <taxon>Viridiplantae</taxon>
        <taxon>Streptophyta</taxon>
        <taxon>Embryophyta</taxon>
        <taxon>Tracheophyta</taxon>
        <taxon>Spermatophyta</taxon>
        <taxon>Magnoliopsida</taxon>
        <taxon>Liliopsida</taxon>
        <taxon>Poales</taxon>
        <taxon>Poaceae</taxon>
        <taxon>BOP clade</taxon>
        <taxon>Pooideae</taxon>
        <taxon>Stipodae</taxon>
        <taxon>Brachypodieae</taxon>
        <taxon>Brachypodium</taxon>
    </lineage>
</organism>
<dbReference type="InterPro" id="IPR016166">
    <property type="entry name" value="FAD-bd_PCMH"/>
</dbReference>
<evidence type="ECO:0000313" key="10">
    <source>
        <dbReference type="EnsemblPlants" id="KQJ81758"/>
    </source>
</evidence>
<dbReference type="Gene3D" id="3.40.462.20">
    <property type="match status" value="1"/>
</dbReference>
<dbReference type="Gramene" id="KQJ81758">
    <property type="protein sequence ID" value="KQJ81758"/>
    <property type="gene ID" value="BRADI_5g02900v3"/>
</dbReference>
<evidence type="ECO:0000313" key="9">
    <source>
        <dbReference type="EMBL" id="KQJ81758.1"/>
    </source>
</evidence>
<dbReference type="GO" id="GO:0016491">
    <property type="term" value="F:oxidoreductase activity"/>
    <property type="evidence" value="ECO:0007669"/>
    <property type="project" value="InterPro"/>
</dbReference>
<evidence type="ECO:0000256" key="4">
    <source>
        <dbReference type="ARBA" id="ARBA00022729"/>
    </source>
</evidence>
<dbReference type="InterPro" id="IPR016169">
    <property type="entry name" value="FAD-bd_PCMH_sub2"/>
</dbReference>
<dbReference type="PROSITE" id="PS51387">
    <property type="entry name" value="FAD_PCMH"/>
    <property type="match status" value="1"/>
</dbReference>
<dbReference type="STRING" id="15368.A0A0Q3E287"/>
<evidence type="ECO:0000256" key="7">
    <source>
        <dbReference type="SAM" id="SignalP"/>
    </source>
</evidence>
<dbReference type="InterPro" id="IPR012951">
    <property type="entry name" value="BBE"/>
</dbReference>
<keyword evidence="11" id="KW-1185">Reference proteome</keyword>
<feature type="domain" description="FAD-binding PCMH-type" evidence="8">
    <location>
        <begin position="71"/>
        <end position="253"/>
    </location>
</feature>
<dbReference type="InterPro" id="IPR016167">
    <property type="entry name" value="FAD-bd_PCMH_sub1"/>
</dbReference>
<dbReference type="AlphaFoldDB" id="A0A0Q3E287"/>
<gene>
    <name evidence="10" type="primary">LOC100823430</name>
    <name evidence="9" type="ORF">BRADI_5g02900v3</name>
</gene>
<proteinExistence type="inferred from homology"/>
<dbReference type="GO" id="GO:0071949">
    <property type="term" value="F:FAD binding"/>
    <property type="evidence" value="ECO:0007669"/>
    <property type="project" value="InterPro"/>
</dbReference>
<evidence type="ECO:0000256" key="1">
    <source>
        <dbReference type="ARBA" id="ARBA00001974"/>
    </source>
</evidence>
<evidence type="ECO:0000259" key="8">
    <source>
        <dbReference type="PROSITE" id="PS51387"/>
    </source>
</evidence>
<dbReference type="SUPFAM" id="SSF56176">
    <property type="entry name" value="FAD-binding/transporter-associated domain-like"/>
    <property type="match status" value="1"/>
</dbReference>
<keyword evidence="6" id="KW-0325">Glycoprotein</keyword>
<dbReference type="OrthoDB" id="407275at2759"/>
<comment type="similarity">
    <text evidence="2">Belongs to the oxygen-dependent FAD-linked oxidoreductase family.</text>
</comment>
<keyword evidence="3" id="KW-0285">Flavoprotein</keyword>
<evidence type="ECO:0000256" key="5">
    <source>
        <dbReference type="ARBA" id="ARBA00022827"/>
    </source>
</evidence>
<evidence type="ECO:0000256" key="6">
    <source>
        <dbReference type="ARBA" id="ARBA00023180"/>
    </source>
</evidence>
<reference evidence="10" key="3">
    <citation type="submission" date="2018-08" db="UniProtKB">
        <authorList>
            <consortium name="EnsemblPlants"/>
        </authorList>
    </citation>
    <scope>IDENTIFICATION</scope>
    <source>
        <strain evidence="10">cv. Bd21</strain>
    </source>
</reference>
<dbReference type="Pfam" id="PF01565">
    <property type="entry name" value="FAD_binding_4"/>
    <property type="match status" value="1"/>
</dbReference>
<evidence type="ECO:0000313" key="11">
    <source>
        <dbReference type="Proteomes" id="UP000008810"/>
    </source>
</evidence>
<accession>A0A0Q3E287</accession>
<keyword evidence="5" id="KW-0274">FAD</keyword>
<protein>
    <recommendedName>
        <fullName evidence="8">FAD-binding PCMH-type domain-containing protein</fullName>
    </recommendedName>
</protein>
<dbReference type="InterPro" id="IPR036318">
    <property type="entry name" value="FAD-bd_PCMH-like_sf"/>
</dbReference>
<dbReference type="Gene3D" id="3.30.43.10">
    <property type="entry name" value="Uridine Diphospho-n-acetylenolpyruvylglucosamine Reductase, domain 2"/>
    <property type="match status" value="1"/>
</dbReference>
<dbReference type="Pfam" id="PF08031">
    <property type="entry name" value="BBE"/>
    <property type="match status" value="1"/>
</dbReference>
<reference evidence="9" key="2">
    <citation type="submission" date="2017-06" db="EMBL/GenBank/DDBJ databases">
        <title>WGS assembly of Brachypodium distachyon.</title>
        <authorList>
            <consortium name="The International Brachypodium Initiative"/>
            <person name="Lucas S."/>
            <person name="Harmon-Smith M."/>
            <person name="Lail K."/>
            <person name="Tice H."/>
            <person name="Grimwood J."/>
            <person name="Bruce D."/>
            <person name="Barry K."/>
            <person name="Shu S."/>
            <person name="Lindquist E."/>
            <person name="Wang M."/>
            <person name="Pitluck S."/>
            <person name="Vogel J.P."/>
            <person name="Garvin D.F."/>
            <person name="Mockler T.C."/>
            <person name="Schmutz J."/>
            <person name="Rokhsar D."/>
            <person name="Bevan M.W."/>
        </authorList>
    </citation>
    <scope>NUCLEOTIDE SEQUENCE</scope>
    <source>
        <strain evidence="9">Bd21</strain>
    </source>
</reference>
<dbReference type="Gene3D" id="3.30.465.10">
    <property type="match status" value="1"/>
</dbReference>
<evidence type="ECO:0000256" key="3">
    <source>
        <dbReference type="ARBA" id="ARBA00022630"/>
    </source>
</evidence>
<name>A0A0Q3E287_BRADI</name>
<dbReference type="Proteomes" id="UP000008810">
    <property type="component" value="Chromosome 5"/>
</dbReference>
<dbReference type="PANTHER" id="PTHR32448">
    <property type="entry name" value="OS08G0158400 PROTEIN"/>
    <property type="match status" value="1"/>
</dbReference>
<feature type="signal peptide" evidence="7">
    <location>
        <begin position="1"/>
        <end position="23"/>
    </location>
</feature>